<evidence type="ECO:0000313" key="2">
    <source>
        <dbReference type="EMBL" id="GAA2485464.1"/>
    </source>
</evidence>
<comment type="caution">
    <text evidence="2">The sequence shown here is derived from an EMBL/GenBank/DDBJ whole genome shotgun (WGS) entry which is preliminary data.</text>
</comment>
<keyword evidence="3" id="KW-1185">Reference proteome</keyword>
<protein>
    <submittedName>
        <fullName evidence="2">Uncharacterized protein</fullName>
    </submittedName>
</protein>
<feature type="compositionally biased region" description="Basic and acidic residues" evidence="1">
    <location>
        <begin position="43"/>
        <end position="52"/>
    </location>
</feature>
<gene>
    <name evidence="2" type="ORF">GCM10010393_15610</name>
</gene>
<sequence>MVNRSRWAQVETPSSWTRAAATVQEATPSSPTGTALPSASARRTVESGREHALGPAPDEYLPRRTEWHRELTKDLRRW</sequence>
<evidence type="ECO:0000313" key="3">
    <source>
        <dbReference type="Proteomes" id="UP001499942"/>
    </source>
</evidence>
<evidence type="ECO:0000256" key="1">
    <source>
        <dbReference type="SAM" id="MobiDB-lite"/>
    </source>
</evidence>
<dbReference type="Proteomes" id="UP001499942">
    <property type="component" value="Unassembled WGS sequence"/>
</dbReference>
<dbReference type="EMBL" id="BAAASR010000007">
    <property type="protein sequence ID" value="GAA2485464.1"/>
    <property type="molecule type" value="Genomic_DNA"/>
</dbReference>
<feature type="compositionally biased region" description="Polar residues" evidence="1">
    <location>
        <begin position="24"/>
        <end position="37"/>
    </location>
</feature>
<proteinExistence type="predicted"/>
<reference evidence="3" key="1">
    <citation type="journal article" date="2019" name="Int. J. Syst. Evol. Microbiol.">
        <title>The Global Catalogue of Microorganisms (GCM) 10K type strain sequencing project: providing services to taxonomists for standard genome sequencing and annotation.</title>
        <authorList>
            <consortium name="The Broad Institute Genomics Platform"/>
            <consortium name="The Broad Institute Genome Sequencing Center for Infectious Disease"/>
            <person name="Wu L."/>
            <person name="Ma J."/>
        </authorList>
    </citation>
    <scope>NUCLEOTIDE SEQUENCE [LARGE SCALE GENOMIC DNA]</scope>
    <source>
        <strain evidence="3">JCM 5062</strain>
    </source>
</reference>
<accession>A0ABP5YR25</accession>
<organism evidence="2 3">
    <name type="scientific">Streptomyces gobitricini</name>
    <dbReference type="NCBI Taxonomy" id="68211"/>
    <lineage>
        <taxon>Bacteria</taxon>
        <taxon>Bacillati</taxon>
        <taxon>Actinomycetota</taxon>
        <taxon>Actinomycetes</taxon>
        <taxon>Kitasatosporales</taxon>
        <taxon>Streptomycetaceae</taxon>
        <taxon>Streptomyces</taxon>
    </lineage>
</organism>
<feature type="region of interest" description="Disordered" evidence="1">
    <location>
        <begin position="1"/>
        <end position="59"/>
    </location>
</feature>
<name>A0ABP5YR25_9ACTN</name>